<evidence type="ECO:0000313" key="1">
    <source>
        <dbReference type="EMBL" id="RWX47426.1"/>
    </source>
</evidence>
<evidence type="ECO:0000313" key="2">
    <source>
        <dbReference type="Proteomes" id="UP000287853"/>
    </source>
</evidence>
<keyword evidence="2" id="KW-1185">Reference proteome</keyword>
<proteinExistence type="predicted"/>
<gene>
    <name evidence="1" type="ORF">H206_01518</name>
</gene>
<accession>A0A444J2S2</accession>
<organism evidence="1 2">
    <name type="scientific">Candidatus Electrothrix aarhusensis</name>
    <dbReference type="NCBI Taxonomy" id="1859131"/>
    <lineage>
        <taxon>Bacteria</taxon>
        <taxon>Pseudomonadati</taxon>
        <taxon>Thermodesulfobacteriota</taxon>
        <taxon>Desulfobulbia</taxon>
        <taxon>Desulfobulbales</taxon>
        <taxon>Desulfobulbaceae</taxon>
        <taxon>Candidatus Electrothrix</taxon>
    </lineage>
</organism>
<dbReference type="Proteomes" id="UP000287853">
    <property type="component" value="Unassembled WGS sequence"/>
</dbReference>
<dbReference type="AlphaFoldDB" id="A0A444J2S2"/>
<evidence type="ECO:0008006" key="3">
    <source>
        <dbReference type="Google" id="ProtNLM"/>
    </source>
</evidence>
<name>A0A444J2S2_9BACT</name>
<protein>
    <recommendedName>
        <fullName evidence="3">DUF3352 domain-containing protein</fullName>
    </recommendedName>
</protein>
<reference evidence="1 2" key="1">
    <citation type="submission" date="2017-01" db="EMBL/GenBank/DDBJ databases">
        <title>The cable genome- insights into the physiology and evolution of filamentous bacteria capable of sulfide oxidation via long distance electron transfer.</title>
        <authorList>
            <person name="Schreiber L."/>
            <person name="Bjerg J.T."/>
            <person name="Boggild A."/>
            <person name="Van De Vossenberg J."/>
            <person name="Meysman F."/>
            <person name="Nielsen L.P."/>
            <person name="Schramm A."/>
            <person name="Kjeldsen K.U."/>
        </authorList>
    </citation>
    <scope>NUCLEOTIDE SEQUENCE [LARGE SCALE GENOMIC DNA]</scope>
    <source>
        <strain evidence="1">MCF</strain>
    </source>
</reference>
<comment type="caution">
    <text evidence="1">The sequence shown here is derived from an EMBL/GenBank/DDBJ whole genome shotgun (WGS) entry which is preliminary data.</text>
</comment>
<dbReference type="EMBL" id="MTKO01000034">
    <property type="protein sequence ID" value="RWX47426.1"/>
    <property type="molecule type" value="Genomic_DNA"/>
</dbReference>
<sequence length="657" mass="74373">MKRSFLLFFSFFTLCSAVYLLVFYPQKDREPLGKITEEAVQLIHKRSPISTGKGLLNTSVTRDLISINSSMLPRVFIKGIEQQLRVFSQSIAPQELIPSYAMVVLELEDAAATGKSFLDSRFGQTLNTINWPAVLQRMQIKKQLRQPLEQNASGLLHLLTHPSFSQVFGKRLFLAQLSALPSLIQDKQQHPLLDNLLIVMDPGQENPDTVLSALLDILQGRQTVLKHFGFTVHALKTPKRQKLYLASVGGKIIFSFAQQPIKDSIALFLGHLFKQRNDLLLNQEYTKMEKERPGKTDFFLYADLFRLKIHLKIFFAQFSSQGKSQKSQEPQESQKFINYPWAPGVRSMGFYHHTEKNTEQLKTVVRFSQDQLYPFQKHIYTTPPSRSHSFEEVPADLLISFWCNWLEPRLWWQTTLAHGEQEELAAADRIAAWIKEKTDMNMEEFLGLFGKNLSIHVADISTAGFFPVPRLCFSIQILHRKKMDAFFQKIIADLPVSRTMVGGVPVVSLLAAQGMLQPSYAFFNGYLLLADSREQIEDILLKKKTPLAEGKKFQAVAIKPEEPANLRLFARTPEVINALQELASWAGTMITVRDRRAGATSKLLIDQVISPLLGSFKAYHAIGIQSATAPGELVIDGTVLRTETEQESAKKNLISPE</sequence>